<keyword evidence="6" id="KW-0229">DNA integration</keyword>
<reference evidence="10" key="1">
    <citation type="submission" date="2017-05" db="UniProtKB">
        <authorList>
            <consortium name="EnsemblMetazoa"/>
        </authorList>
    </citation>
    <scope>IDENTIFICATION</scope>
</reference>
<dbReference type="GO" id="GO:0046872">
    <property type="term" value="F:metal ion binding"/>
    <property type="evidence" value="ECO:0007669"/>
    <property type="project" value="UniProtKB-KW"/>
</dbReference>
<dbReference type="InterPro" id="IPR036397">
    <property type="entry name" value="RNaseH_sf"/>
</dbReference>
<evidence type="ECO:0000256" key="2">
    <source>
        <dbReference type="ARBA" id="ARBA00022723"/>
    </source>
</evidence>
<dbReference type="PANTHER" id="PTHR42648:SF11">
    <property type="entry name" value="TRANSPOSON TY4-P GAG-POL POLYPROTEIN"/>
    <property type="match status" value="1"/>
</dbReference>
<evidence type="ECO:0000256" key="8">
    <source>
        <dbReference type="ARBA" id="ARBA00022932"/>
    </source>
</evidence>
<dbReference type="GO" id="GO:0003964">
    <property type="term" value="F:RNA-directed DNA polymerase activity"/>
    <property type="evidence" value="ECO:0007669"/>
    <property type="project" value="UniProtKB-KW"/>
</dbReference>
<dbReference type="InParanoid" id="A0A1X7SV13"/>
<protein>
    <recommendedName>
        <fullName evidence="11">Integrase catalytic domain-containing protein</fullName>
    </recommendedName>
</protein>
<keyword evidence="1" id="KW-0540">Nuclease</keyword>
<evidence type="ECO:0000256" key="3">
    <source>
        <dbReference type="ARBA" id="ARBA00022759"/>
    </source>
</evidence>
<dbReference type="GO" id="GO:0006310">
    <property type="term" value="P:DNA recombination"/>
    <property type="evidence" value="ECO:0007669"/>
    <property type="project" value="UniProtKB-KW"/>
</dbReference>
<dbReference type="GO" id="GO:0003676">
    <property type="term" value="F:nucleic acid binding"/>
    <property type="evidence" value="ECO:0007669"/>
    <property type="project" value="InterPro"/>
</dbReference>
<evidence type="ECO:0008006" key="11">
    <source>
        <dbReference type="Google" id="ProtNLM"/>
    </source>
</evidence>
<keyword evidence="8" id="KW-0808">Transferase</keyword>
<dbReference type="Gene3D" id="3.30.420.10">
    <property type="entry name" value="Ribonuclease H-like superfamily/Ribonuclease H"/>
    <property type="match status" value="1"/>
</dbReference>
<keyword evidence="2" id="KW-0479">Metal-binding</keyword>
<dbReference type="PANTHER" id="PTHR42648">
    <property type="entry name" value="TRANSPOSASE, PUTATIVE-RELATED"/>
    <property type="match status" value="1"/>
</dbReference>
<dbReference type="GO" id="GO:0015074">
    <property type="term" value="P:DNA integration"/>
    <property type="evidence" value="ECO:0007669"/>
    <property type="project" value="UniProtKB-KW"/>
</dbReference>
<dbReference type="InterPro" id="IPR039537">
    <property type="entry name" value="Retrotran_Ty1/copia-like"/>
</dbReference>
<evidence type="ECO:0000256" key="6">
    <source>
        <dbReference type="ARBA" id="ARBA00022908"/>
    </source>
</evidence>
<keyword evidence="4" id="KW-0378">Hydrolase</keyword>
<dbReference type="AlphaFoldDB" id="A0A1X7SV13"/>
<accession>A0A1X7SV13</accession>
<organism evidence="10">
    <name type="scientific">Amphimedon queenslandica</name>
    <name type="common">Sponge</name>
    <dbReference type="NCBI Taxonomy" id="400682"/>
    <lineage>
        <taxon>Eukaryota</taxon>
        <taxon>Metazoa</taxon>
        <taxon>Porifera</taxon>
        <taxon>Demospongiae</taxon>
        <taxon>Heteroscleromorpha</taxon>
        <taxon>Haplosclerida</taxon>
        <taxon>Niphatidae</taxon>
        <taxon>Amphimedon</taxon>
    </lineage>
</organism>
<name>A0A1X7SV13_AMPQE</name>
<evidence type="ECO:0000256" key="9">
    <source>
        <dbReference type="ARBA" id="ARBA00023172"/>
    </source>
</evidence>
<keyword evidence="8" id="KW-0548">Nucleotidyltransferase</keyword>
<keyword evidence="5" id="KW-0460">Magnesium</keyword>
<keyword evidence="8" id="KW-0239">DNA-directed DNA polymerase</keyword>
<evidence type="ECO:0000256" key="1">
    <source>
        <dbReference type="ARBA" id="ARBA00022722"/>
    </source>
</evidence>
<evidence type="ECO:0000313" key="10">
    <source>
        <dbReference type="EnsemblMetazoa" id="Aqu2.1.05991_001"/>
    </source>
</evidence>
<dbReference type="InterPro" id="IPR012337">
    <property type="entry name" value="RNaseH-like_sf"/>
</dbReference>
<dbReference type="GO" id="GO:0016787">
    <property type="term" value="F:hydrolase activity"/>
    <property type="evidence" value="ECO:0007669"/>
    <property type="project" value="UniProtKB-KW"/>
</dbReference>
<evidence type="ECO:0000256" key="4">
    <source>
        <dbReference type="ARBA" id="ARBA00022801"/>
    </source>
</evidence>
<keyword evidence="9" id="KW-0233">DNA recombination</keyword>
<proteinExistence type="predicted"/>
<dbReference type="SUPFAM" id="SSF53098">
    <property type="entry name" value="Ribonuclease H-like"/>
    <property type="match status" value="1"/>
</dbReference>
<evidence type="ECO:0000256" key="7">
    <source>
        <dbReference type="ARBA" id="ARBA00022918"/>
    </source>
</evidence>
<dbReference type="eggNOG" id="KOG0017">
    <property type="taxonomic scope" value="Eukaryota"/>
</dbReference>
<dbReference type="EnsemblMetazoa" id="Aqu2.1.05991_001">
    <property type="protein sequence ID" value="Aqu2.1.05991_001"/>
    <property type="gene ID" value="Aqu2.1.05991"/>
</dbReference>
<evidence type="ECO:0000256" key="5">
    <source>
        <dbReference type="ARBA" id="ARBA00022842"/>
    </source>
</evidence>
<sequence>MRHKSEALERFMEFKATAEKETGKCIKALRSDRGGEYTSDAFTSYLKEHGI</sequence>
<dbReference type="GO" id="GO:0004519">
    <property type="term" value="F:endonuclease activity"/>
    <property type="evidence" value="ECO:0007669"/>
    <property type="project" value="UniProtKB-KW"/>
</dbReference>
<dbReference type="GO" id="GO:0003887">
    <property type="term" value="F:DNA-directed DNA polymerase activity"/>
    <property type="evidence" value="ECO:0007669"/>
    <property type="project" value="UniProtKB-KW"/>
</dbReference>
<keyword evidence="3" id="KW-0255">Endonuclease</keyword>
<keyword evidence="7" id="KW-0695">RNA-directed DNA polymerase</keyword>